<dbReference type="SUPFAM" id="SSF47240">
    <property type="entry name" value="Ferritin-like"/>
    <property type="match status" value="1"/>
</dbReference>
<sequence length="170" mass="19134">MTTRAEENLMDWLRDAHAMEEQAEKMLAATAARLENYPVLKQRIEQHLEETRRQATLVRGCIERRGGDTSAVKDLTGRIVAMAQGMSGMFVTDEVVKASMSSYAFEHMEIASYRILAAAAAVCNDAETQRVCEQILQEEVAMADWLAAQMPEITREFLLRDETPNVTAKH</sequence>
<dbReference type="InterPro" id="IPR009078">
    <property type="entry name" value="Ferritin-like_SF"/>
</dbReference>
<dbReference type="InterPro" id="IPR012347">
    <property type="entry name" value="Ferritin-like"/>
</dbReference>
<evidence type="ECO:0000313" key="1">
    <source>
        <dbReference type="EMBL" id="RCW65207.1"/>
    </source>
</evidence>
<organism evidence="1 2">
    <name type="scientific">Pseudorhodoferax soli</name>
    <dbReference type="NCBI Taxonomy" id="545864"/>
    <lineage>
        <taxon>Bacteria</taxon>
        <taxon>Pseudomonadati</taxon>
        <taxon>Pseudomonadota</taxon>
        <taxon>Betaproteobacteria</taxon>
        <taxon>Burkholderiales</taxon>
        <taxon>Comamonadaceae</taxon>
    </lineage>
</organism>
<comment type="caution">
    <text evidence="1">The sequence shown here is derived from an EMBL/GenBank/DDBJ whole genome shotgun (WGS) entry which is preliminary data.</text>
</comment>
<accession>A0A368XFD9</accession>
<keyword evidence="2" id="KW-1185">Reference proteome</keyword>
<dbReference type="Pfam" id="PF05974">
    <property type="entry name" value="DUF892"/>
    <property type="match status" value="1"/>
</dbReference>
<dbReference type="EMBL" id="QPJK01000013">
    <property type="protein sequence ID" value="RCW65207.1"/>
    <property type="molecule type" value="Genomic_DNA"/>
</dbReference>
<gene>
    <name evidence="1" type="ORF">DES41_113131</name>
</gene>
<name>A0A368XFD9_9BURK</name>
<reference evidence="1 2" key="1">
    <citation type="submission" date="2018-07" db="EMBL/GenBank/DDBJ databases">
        <title>Genomic Encyclopedia of Type Strains, Phase IV (KMG-IV): sequencing the most valuable type-strain genomes for metagenomic binning, comparative biology and taxonomic classification.</title>
        <authorList>
            <person name="Goeker M."/>
        </authorList>
    </citation>
    <scope>NUCLEOTIDE SEQUENCE [LARGE SCALE GENOMIC DNA]</scope>
    <source>
        <strain evidence="1 2">DSM 21634</strain>
    </source>
</reference>
<dbReference type="InterPro" id="IPR010287">
    <property type="entry name" value="DUF892_YciF-like"/>
</dbReference>
<dbReference type="CDD" id="cd00657">
    <property type="entry name" value="Ferritin_like"/>
    <property type="match status" value="1"/>
</dbReference>
<protein>
    <submittedName>
        <fullName evidence="1">Ferritin-like metal-binding protein YciE</fullName>
    </submittedName>
</protein>
<evidence type="ECO:0000313" key="2">
    <source>
        <dbReference type="Proteomes" id="UP000252884"/>
    </source>
</evidence>
<dbReference type="OrthoDB" id="7273732at2"/>
<proteinExistence type="predicted"/>
<dbReference type="Proteomes" id="UP000252884">
    <property type="component" value="Unassembled WGS sequence"/>
</dbReference>
<dbReference type="RefSeq" id="WP_114471993.1">
    <property type="nucleotide sequence ID" value="NZ_QPJK01000013.1"/>
</dbReference>
<dbReference type="AlphaFoldDB" id="A0A368XFD9"/>
<dbReference type="Gene3D" id="1.20.1260.10">
    <property type="match status" value="1"/>
</dbReference>